<dbReference type="InterPro" id="IPR013096">
    <property type="entry name" value="Cupin_2"/>
</dbReference>
<comment type="caution">
    <text evidence="2">The sequence shown here is derived from an EMBL/GenBank/DDBJ whole genome shotgun (WGS) entry which is preliminary data.</text>
</comment>
<proteinExistence type="predicted"/>
<dbReference type="Proteomes" id="UP001280581">
    <property type="component" value="Unassembled WGS sequence"/>
</dbReference>
<dbReference type="Gene3D" id="2.60.120.10">
    <property type="entry name" value="Jelly Rolls"/>
    <property type="match status" value="1"/>
</dbReference>
<evidence type="ECO:0000313" key="2">
    <source>
        <dbReference type="EMBL" id="KAK3202237.1"/>
    </source>
</evidence>
<evidence type="ECO:0000259" key="1">
    <source>
        <dbReference type="Pfam" id="PF07883"/>
    </source>
</evidence>
<protein>
    <recommendedName>
        <fullName evidence="1">Cupin type-2 domain-containing protein</fullName>
    </recommendedName>
</protein>
<gene>
    <name evidence="2" type="ORF">GRF29_161g571299</name>
</gene>
<dbReference type="InterPro" id="IPR047142">
    <property type="entry name" value="OryJ/VirC-like"/>
</dbReference>
<dbReference type="InterPro" id="IPR014710">
    <property type="entry name" value="RmlC-like_jellyroll"/>
</dbReference>
<dbReference type="PANTHER" id="PTHR36156">
    <property type="entry name" value="SLR2101 PROTEIN"/>
    <property type="match status" value="1"/>
</dbReference>
<dbReference type="InterPro" id="IPR011051">
    <property type="entry name" value="RmlC_Cupin_sf"/>
</dbReference>
<dbReference type="SUPFAM" id="SSF51182">
    <property type="entry name" value="RmlC-like cupins"/>
    <property type="match status" value="1"/>
</dbReference>
<dbReference type="CDD" id="cd02231">
    <property type="entry name" value="cupin_BLL6423-like"/>
    <property type="match status" value="1"/>
</dbReference>
<name>A0AAN6RD67_9PLEO</name>
<organism evidence="2 3">
    <name type="scientific">Pseudopithomyces chartarum</name>
    <dbReference type="NCBI Taxonomy" id="1892770"/>
    <lineage>
        <taxon>Eukaryota</taxon>
        <taxon>Fungi</taxon>
        <taxon>Dikarya</taxon>
        <taxon>Ascomycota</taxon>
        <taxon>Pezizomycotina</taxon>
        <taxon>Dothideomycetes</taxon>
        <taxon>Pleosporomycetidae</taxon>
        <taxon>Pleosporales</taxon>
        <taxon>Massarineae</taxon>
        <taxon>Didymosphaeriaceae</taxon>
        <taxon>Pseudopithomyces</taxon>
    </lineage>
</organism>
<keyword evidence="3" id="KW-1185">Reference proteome</keyword>
<evidence type="ECO:0000313" key="3">
    <source>
        <dbReference type="Proteomes" id="UP001280581"/>
    </source>
</evidence>
<feature type="domain" description="Cupin type-2" evidence="1">
    <location>
        <begin position="94"/>
        <end position="156"/>
    </location>
</feature>
<sequence>MAEKRYQPAPQESPLRSLNRHITTHDESNGKAIFSNEVPEQTTTQLVPSAVFRQGYVTKKFPVQLNGGEDLDTYKSFLESPPGLVSGGGTVLRIVDMHPACTSPMHRTVSLDYGIVLEGEVDLVLDSGEVRSMKRGDIAIQRGTMHAWRNNHPTEWARVAFVLQPCEPVEVGGKQLGEDYGDMEGVKHSE</sequence>
<dbReference type="Pfam" id="PF07883">
    <property type="entry name" value="Cupin_2"/>
    <property type="match status" value="1"/>
</dbReference>
<accession>A0AAN6RD67</accession>
<reference evidence="2 3" key="1">
    <citation type="submission" date="2021-02" db="EMBL/GenBank/DDBJ databases">
        <title>Genome assembly of Pseudopithomyces chartarum.</title>
        <authorList>
            <person name="Jauregui R."/>
            <person name="Singh J."/>
            <person name="Voisey C."/>
        </authorList>
    </citation>
    <scope>NUCLEOTIDE SEQUENCE [LARGE SCALE GENOMIC DNA]</scope>
    <source>
        <strain evidence="2 3">AGR01</strain>
    </source>
</reference>
<dbReference type="EMBL" id="WVTA01000014">
    <property type="protein sequence ID" value="KAK3202237.1"/>
    <property type="molecule type" value="Genomic_DNA"/>
</dbReference>
<dbReference type="AlphaFoldDB" id="A0AAN6RD67"/>
<dbReference type="PANTHER" id="PTHR36156:SF3">
    <property type="entry name" value="CUPIN 2 CONSERVED BARREL DOMAIN-CONTAINING PROTEIN"/>
    <property type="match status" value="1"/>
</dbReference>